<dbReference type="Proteomes" id="UP000186817">
    <property type="component" value="Unassembled WGS sequence"/>
</dbReference>
<dbReference type="Gene3D" id="3.40.50.150">
    <property type="entry name" value="Vaccinia Virus protein VP39"/>
    <property type="match status" value="1"/>
</dbReference>
<dbReference type="SMART" id="SM00513">
    <property type="entry name" value="SAP"/>
    <property type="match status" value="1"/>
</dbReference>
<comment type="caution">
    <text evidence="2">The sequence shown here is derived from an EMBL/GenBank/DDBJ whole genome shotgun (WGS) entry which is preliminary data.</text>
</comment>
<dbReference type="Pfam" id="PF02037">
    <property type="entry name" value="SAP"/>
    <property type="match status" value="1"/>
</dbReference>
<sequence>MALLTILRPVHLDIARQWDGDIGTVRNMLTDCYGESVIFQSDMFLPLSPHARIQVRKGGEALARYERFPSRAHLRREASASAAASWNEEKLPDLVFVDGEHDFESCARDIRSWSQLVPPGGVVAGHDYRAGVEGVPRAVHALIPVLHLHFGMSGGIPLFRLSEDPGPRKTSRLRLESSETEVVGYMSGILCRLLSGAQLAKVTAQLGPDPLRVDSEPLRAWKTIRSSSRPIGLMLMDQSVMAGIGNIYRAEVLHRLRWHPLRPAGTLSASDFDKLWRESVMLLQLGARVGSLVTVLDDEWLNCRSHSQDHSKDARKRRWVYFRKACLTCGLPVRCWTLGGRICFACESCQLPWQDPDCALVCETGEKLGWKRPAKPSRGKGKNKVCQDVGDQKPDISTEESSMLASLKGLAGPAPFTVLENSVSETLNVARLRQLLAERLLPTEGLKAVLVERFNSHRSFHDKAGFAPVFFGKSEELGLDPWPPEPAQARAFAAIHCWRTQESIHAWVQQDPKRYRYGRLSGRIKKPEGQDLDLWPEKEKDAAGKAVEGSGPSGKKRKARNTDVNAAKPKRRQKLVAKKENPGKVRKFARLSSVPTVPAPTSGPVRLRPSGIFLDLCDLKPPSAANAAKIVDLDDL</sequence>
<feature type="region of interest" description="Disordered" evidence="1">
    <location>
        <begin position="372"/>
        <end position="395"/>
    </location>
</feature>
<dbReference type="Pfam" id="PF13578">
    <property type="entry name" value="Methyltransf_24"/>
    <property type="match status" value="1"/>
</dbReference>
<dbReference type="InterPro" id="IPR003034">
    <property type="entry name" value="SAP_dom"/>
</dbReference>
<name>A0A1Q9CQM5_SYMMI</name>
<dbReference type="PANTHER" id="PTHR42697:SF1">
    <property type="entry name" value="ENDONUCLEASE 8"/>
    <property type="match status" value="1"/>
</dbReference>
<dbReference type="PROSITE" id="PS50800">
    <property type="entry name" value="SAP"/>
    <property type="match status" value="1"/>
</dbReference>
<dbReference type="EMBL" id="LSRX01000988">
    <property type="protein sequence ID" value="OLP85210.1"/>
    <property type="molecule type" value="Genomic_DNA"/>
</dbReference>
<dbReference type="InterPro" id="IPR029063">
    <property type="entry name" value="SAM-dependent_MTases_sf"/>
</dbReference>
<keyword evidence="2" id="KW-0378">Hydrolase</keyword>
<dbReference type="Gene3D" id="1.10.8.50">
    <property type="match status" value="1"/>
</dbReference>
<proteinExistence type="predicted"/>
<gene>
    <name evidence="2" type="primary">nei1</name>
    <name evidence="2" type="ORF">AK812_SmicGene33823</name>
</gene>
<dbReference type="SUPFAM" id="SSF46946">
    <property type="entry name" value="S13-like H2TH domain"/>
    <property type="match status" value="1"/>
</dbReference>
<dbReference type="InterPro" id="IPR015886">
    <property type="entry name" value="H2TH_FPG"/>
</dbReference>
<dbReference type="InterPro" id="IPR036361">
    <property type="entry name" value="SAP_dom_sf"/>
</dbReference>
<keyword evidence="2" id="KW-0540">Nuclease</keyword>
<dbReference type="SMART" id="SM01232">
    <property type="entry name" value="H2TH"/>
    <property type="match status" value="1"/>
</dbReference>
<dbReference type="GO" id="GO:0006284">
    <property type="term" value="P:base-excision repair"/>
    <property type="evidence" value="ECO:0007669"/>
    <property type="project" value="InterPro"/>
</dbReference>
<dbReference type="GO" id="GO:0003684">
    <property type="term" value="F:damaged DNA binding"/>
    <property type="evidence" value="ECO:0007669"/>
    <property type="project" value="InterPro"/>
</dbReference>
<accession>A0A1Q9CQM5</accession>
<dbReference type="InterPro" id="IPR010979">
    <property type="entry name" value="Ribosomal_uS13-like_H2TH"/>
</dbReference>
<keyword evidence="3" id="KW-1185">Reference proteome</keyword>
<dbReference type="PANTHER" id="PTHR42697">
    <property type="entry name" value="ENDONUCLEASE 8"/>
    <property type="match status" value="1"/>
</dbReference>
<organism evidence="2 3">
    <name type="scientific">Symbiodinium microadriaticum</name>
    <name type="common">Dinoflagellate</name>
    <name type="synonym">Zooxanthella microadriatica</name>
    <dbReference type="NCBI Taxonomy" id="2951"/>
    <lineage>
        <taxon>Eukaryota</taxon>
        <taxon>Sar</taxon>
        <taxon>Alveolata</taxon>
        <taxon>Dinophyceae</taxon>
        <taxon>Suessiales</taxon>
        <taxon>Symbiodiniaceae</taxon>
        <taxon>Symbiodinium</taxon>
    </lineage>
</organism>
<dbReference type="GO" id="GO:0003906">
    <property type="term" value="F:DNA-(apurinic or apyrimidinic site) endonuclease activity"/>
    <property type="evidence" value="ECO:0007669"/>
    <property type="project" value="InterPro"/>
</dbReference>
<reference evidence="2 3" key="1">
    <citation type="submission" date="2016-02" db="EMBL/GenBank/DDBJ databases">
        <title>Genome analysis of coral dinoflagellate symbionts highlights evolutionary adaptations to a symbiotic lifestyle.</title>
        <authorList>
            <person name="Aranda M."/>
            <person name="Li Y."/>
            <person name="Liew Y.J."/>
            <person name="Baumgarten S."/>
            <person name="Simakov O."/>
            <person name="Wilson M."/>
            <person name="Piel J."/>
            <person name="Ashoor H."/>
            <person name="Bougouffa S."/>
            <person name="Bajic V.B."/>
            <person name="Ryu T."/>
            <person name="Ravasi T."/>
            <person name="Bayer T."/>
            <person name="Micklem G."/>
            <person name="Kim H."/>
            <person name="Bhak J."/>
            <person name="Lajeunesse T.C."/>
            <person name="Voolstra C.R."/>
        </authorList>
    </citation>
    <scope>NUCLEOTIDE SEQUENCE [LARGE SCALE GENOMIC DNA]</scope>
    <source>
        <strain evidence="2 3">CCMP2467</strain>
    </source>
</reference>
<dbReference type="OrthoDB" id="444592at2759"/>
<keyword evidence="2" id="KW-0255">Endonuclease</keyword>
<protein>
    <submittedName>
        <fullName evidence="2">Endonuclease 8 1</fullName>
    </submittedName>
</protein>
<feature type="region of interest" description="Disordered" evidence="1">
    <location>
        <begin position="528"/>
        <end position="581"/>
    </location>
</feature>
<dbReference type="Gene3D" id="1.10.720.30">
    <property type="entry name" value="SAP domain"/>
    <property type="match status" value="1"/>
</dbReference>
<dbReference type="AlphaFoldDB" id="A0A1Q9CQM5"/>
<evidence type="ECO:0000313" key="3">
    <source>
        <dbReference type="Proteomes" id="UP000186817"/>
    </source>
</evidence>
<evidence type="ECO:0000256" key="1">
    <source>
        <dbReference type="SAM" id="MobiDB-lite"/>
    </source>
</evidence>
<evidence type="ECO:0000313" key="2">
    <source>
        <dbReference type="EMBL" id="OLP85210.1"/>
    </source>
</evidence>
<dbReference type="GO" id="GO:0000703">
    <property type="term" value="F:oxidized pyrimidine nucleobase lesion DNA N-glycosylase activity"/>
    <property type="evidence" value="ECO:0007669"/>
    <property type="project" value="TreeGrafter"/>
</dbReference>
<dbReference type="SUPFAM" id="SSF68906">
    <property type="entry name" value="SAP domain"/>
    <property type="match status" value="1"/>
</dbReference>
<feature type="compositionally biased region" description="Basic residues" evidence="1">
    <location>
        <begin position="372"/>
        <end position="383"/>
    </location>
</feature>
<dbReference type="Pfam" id="PF06831">
    <property type="entry name" value="H2TH"/>
    <property type="match status" value="1"/>
</dbReference>
<feature type="compositionally biased region" description="Basic and acidic residues" evidence="1">
    <location>
        <begin position="528"/>
        <end position="543"/>
    </location>
</feature>
<dbReference type="GO" id="GO:0008270">
    <property type="term" value="F:zinc ion binding"/>
    <property type="evidence" value="ECO:0007669"/>
    <property type="project" value="InterPro"/>
</dbReference>